<dbReference type="CDD" id="cd07987">
    <property type="entry name" value="LPLAT_MGAT-like"/>
    <property type="match status" value="1"/>
</dbReference>
<evidence type="ECO:0000256" key="11">
    <source>
        <dbReference type="SAM" id="Phobius"/>
    </source>
</evidence>
<evidence type="ECO:0000256" key="5">
    <source>
        <dbReference type="ARBA" id="ARBA00022692"/>
    </source>
</evidence>
<comment type="subcellular location">
    <subcellularLocation>
        <location evidence="1">Endoplasmic reticulum membrane</location>
        <topology evidence="1">Multi-pass membrane protein</topology>
    </subcellularLocation>
</comment>
<keyword evidence="3" id="KW-0444">Lipid biosynthesis</keyword>
<dbReference type="AlphaFoldDB" id="A8Y2D1"/>
<keyword evidence="6" id="KW-0256">Endoplasmic reticulum</keyword>
<evidence type="ECO:0000256" key="4">
    <source>
        <dbReference type="ARBA" id="ARBA00022679"/>
    </source>
</evidence>
<evidence type="ECO:0000256" key="10">
    <source>
        <dbReference type="ARBA" id="ARBA00023315"/>
    </source>
</evidence>
<keyword evidence="7 11" id="KW-1133">Transmembrane helix</keyword>
<dbReference type="InterPro" id="IPR007130">
    <property type="entry name" value="DAGAT"/>
</dbReference>
<dbReference type="CTD" id="8583052"/>
<accession>A8Y2D1</accession>
<evidence type="ECO:0000256" key="1">
    <source>
        <dbReference type="ARBA" id="ARBA00004477"/>
    </source>
</evidence>
<dbReference type="STRING" id="6238.A8Y2D1"/>
<reference evidence="12 13" key="1">
    <citation type="journal article" date="2003" name="PLoS Biol.">
        <title>The genome sequence of Caenorhabditis briggsae: a platform for comparative genomics.</title>
        <authorList>
            <person name="Stein L.D."/>
            <person name="Bao Z."/>
            <person name="Blasiar D."/>
            <person name="Blumenthal T."/>
            <person name="Brent M.R."/>
            <person name="Chen N."/>
            <person name="Chinwalla A."/>
            <person name="Clarke L."/>
            <person name="Clee C."/>
            <person name="Coghlan A."/>
            <person name="Coulson A."/>
            <person name="D'Eustachio P."/>
            <person name="Fitch D.H."/>
            <person name="Fulton L.A."/>
            <person name="Fulton R.E."/>
            <person name="Griffiths-Jones S."/>
            <person name="Harris T.W."/>
            <person name="Hillier L.W."/>
            <person name="Kamath R."/>
            <person name="Kuwabara P.E."/>
            <person name="Mardis E.R."/>
            <person name="Marra M.A."/>
            <person name="Miner T.L."/>
            <person name="Minx P."/>
            <person name="Mullikin J.C."/>
            <person name="Plumb R.W."/>
            <person name="Rogers J."/>
            <person name="Schein J.E."/>
            <person name="Sohrmann M."/>
            <person name="Spieth J."/>
            <person name="Stajich J.E."/>
            <person name="Wei C."/>
            <person name="Willey D."/>
            <person name="Wilson R.K."/>
            <person name="Durbin R."/>
            <person name="Waterston R.H."/>
        </authorList>
    </citation>
    <scope>NUCLEOTIDE SEQUENCE [LARGE SCALE GENOMIC DNA]</scope>
    <source>
        <strain evidence="12 13">AF16</strain>
    </source>
</reference>
<evidence type="ECO:0000313" key="14">
    <source>
        <dbReference type="WormBase" id="CBG22470"/>
    </source>
</evidence>
<keyword evidence="9 11" id="KW-0472">Membrane</keyword>
<dbReference type="Pfam" id="PF03982">
    <property type="entry name" value="DAGAT"/>
    <property type="match status" value="1"/>
</dbReference>
<keyword evidence="13" id="KW-1185">Reference proteome</keyword>
<organism evidence="12 13">
    <name type="scientific">Caenorhabditis briggsae</name>
    <dbReference type="NCBI Taxonomy" id="6238"/>
    <lineage>
        <taxon>Eukaryota</taxon>
        <taxon>Metazoa</taxon>
        <taxon>Ecdysozoa</taxon>
        <taxon>Nematoda</taxon>
        <taxon>Chromadorea</taxon>
        <taxon>Rhabditida</taxon>
        <taxon>Rhabditina</taxon>
        <taxon>Rhabditomorpha</taxon>
        <taxon>Rhabditoidea</taxon>
        <taxon>Rhabditidae</taxon>
        <taxon>Peloderinae</taxon>
        <taxon>Caenorhabditis</taxon>
    </lineage>
</organism>
<dbReference type="OMA" id="FWFTCAN"/>
<dbReference type="Proteomes" id="UP000008549">
    <property type="component" value="Unassembled WGS sequence"/>
</dbReference>
<name>A8Y2D1_CAEBR</name>
<dbReference type="eggNOG" id="KOG0831">
    <property type="taxonomic scope" value="Eukaryota"/>
</dbReference>
<sequence>MPKFFGVEWVDIFSSIERKKTYFGVVYHFVLTYPLGLFVTILPFFLYFPIKLHKTAELSPDHNYLIGCHPHGIIAMAAWANFATNGTGIYEKFPSIRWNLCTLALNFKMAIRRELLLLTGLIDCSRESIEYVLDKSGDKGRAVVLVIGGAEEALDAHPGYHVLTLASRKGFVREALLTGAHLVPVYSFGENDIDNPIGSKLRNFQNWSKRIFGISYPIFHGRGFLQMTFGYLPFRKPIDTVIGAPITVEKVENPTKEQIDELHSIYCQKLTELFEEHKGRFGVEKDVKLVLK</sequence>
<protein>
    <submittedName>
        <fullName evidence="12">Protein CBG22470</fullName>
    </submittedName>
</protein>
<dbReference type="WormBase" id="CBG22470">
    <property type="protein sequence ID" value="CBP12160"/>
    <property type="gene ID" value="WBGene00041023"/>
</dbReference>
<dbReference type="EMBL" id="HE601367">
    <property type="protein sequence ID" value="CAP39052.2"/>
    <property type="molecule type" value="Genomic_DNA"/>
</dbReference>
<evidence type="ECO:0000256" key="7">
    <source>
        <dbReference type="ARBA" id="ARBA00022989"/>
    </source>
</evidence>
<dbReference type="PANTHER" id="PTHR12317:SF6">
    <property type="entry name" value="ACYLTRANSFERASE"/>
    <property type="match status" value="1"/>
</dbReference>
<proteinExistence type="inferred from homology"/>
<dbReference type="GO" id="GO:0004144">
    <property type="term" value="F:diacylglycerol O-acyltransferase activity"/>
    <property type="evidence" value="ECO:0000318"/>
    <property type="project" value="GO_Central"/>
</dbReference>
<reference evidence="12 13" key="2">
    <citation type="journal article" date="2011" name="PLoS Genet.">
        <title>Caenorhabditis briggsae recombinant inbred line genotypes reveal inter-strain incompatibility and the evolution of recombination.</title>
        <authorList>
            <person name="Ross J.A."/>
            <person name="Koboldt D.C."/>
            <person name="Staisch J.E."/>
            <person name="Chamberlin H.M."/>
            <person name="Gupta B.P."/>
            <person name="Miller R.D."/>
            <person name="Baird S.E."/>
            <person name="Haag E.S."/>
        </authorList>
    </citation>
    <scope>NUCLEOTIDE SEQUENCE [LARGE SCALE GENOMIC DNA]</scope>
    <source>
        <strain evidence="12 13">AF16</strain>
    </source>
</reference>
<keyword evidence="8" id="KW-0443">Lipid metabolism</keyword>
<dbReference type="GeneID" id="8583052"/>
<evidence type="ECO:0000313" key="12">
    <source>
        <dbReference type="EMBL" id="CAP39052.2"/>
    </source>
</evidence>
<dbReference type="InParanoid" id="A8Y2D1"/>
<evidence type="ECO:0000256" key="2">
    <source>
        <dbReference type="ARBA" id="ARBA00005420"/>
    </source>
</evidence>
<evidence type="ECO:0000256" key="8">
    <source>
        <dbReference type="ARBA" id="ARBA00023098"/>
    </source>
</evidence>
<evidence type="ECO:0000313" key="13">
    <source>
        <dbReference type="Proteomes" id="UP000008549"/>
    </source>
</evidence>
<dbReference type="PANTHER" id="PTHR12317">
    <property type="entry name" value="DIACYLGLYCEROL O-ACYLTRANSFERASE"/>
    <property type="match status" value="1"/>
</dbReference>
<evidence type="ECO:0000256" key="3">
    <source>
        <dbReference type="ARBA" id="ARBA00022516"/>
    </source>
</evidence>
<keyword evidence="4" id="KW-0808">Transferase</keyword>
<feature type="transmembrane region" description="Helical" evidence="11">
    <location>
        <begin position="25"/>
        <end position="48"/>
    </location>
</feature>
<keyword evidence="10" id="KW-0012">Acyltransferase</keyword>
<comment type="similarity">
    <text evidence="2">Belongs to the diacylglycerol acyltransferase family.</text>
</comment>
<dbReference type="FunCoup" id="A8Y2D1">
    <property type="interactions" value="135"/>
</dbReference>
<dbReference type="GO" id="GO:0019432">
    <property type="term" value="P:triglyceride biosynthetic process"/>
    <property type="evidence" value="ECO:0000318"/>
    <property type="project" value="GO_Central"/>
</dbReference>
<dbReference type="KEGG" id="cbr:CBG_22470"/>
<keyword evidence="5 11" id="KW-0812">Transmembrane</keyword>
<dbReference type="GO" id="GO:0005789">
    <property type="term" value="C:endoplasmic reticulum membrane"/>
    <property type="evidence" value="ECO:0000318"/>
    <property type="project" value="GO_Central"/>
</dbReference>
<evidence type="ECO:0000256" key="9">
    <source>
        <dbReference type="ARBA" id="ARBA00023136"/>
    </source>
</evidence>
<gene>
    <name evidence="12 14" type="ORF">CBG22470</name>
    <name evidence="12" type="ORF">CBG_22470</name>
</gene>
<evidence type="ECO:0000256" key="6">
    <source>
        <dbReference type="ARBA" id="ARBA00022824"/>
    </source>
</evidence>
<dbReference type="HOGENOM" id="CLU_023995_0_2_1"/>
<dbReference type="RefSeq" id="XP_045097577.1">
    <property type="nucleotide sequence ID" value="XM_045243497.1"/>
</dbReference>